<reference evidence="2 3" key="1">
    <citation type="submission" date="2023-06" db="EMBL/GenBank/DDBJ databases">
        <authorList>
            <person name="Yushchuk O."/>
            <person name="Binda E."/>
            <person name="Ruckert-Reed C."/>
            <person name="Fedorenko V."/>
            <person name="Kalinowski J."/>
            <person name="Marinelli F."/>
        </authorList>
    </citation>
    <scope>NUCLEOTIDE SEQUENCE [LARGE SCALE GENOMIC DNA]</scope>
    <source>
        <strain evidence="2 3">NRRL 3884</strain>
    </source>
</reference>
<evidence type="ECO:0000313" key="3">
    <source>
        <dbReference type="Proteomes" id="UP001240150"/>
    </source>
</evidence>
<sequence>MGVPGFRTPTGIFDGDSPTASGREIHTELTLAPKIKRAPAVILVATVATAAAFAIVVRHRQQPPGEAAYAPPGDELDTAEMQPYGWSGSKSVGTRFTDGLNYLRISPKIAGPITIVSVTPLLDNGTTLRVVGVLARVVPDMLPAGHQTGWFQQDNGFPPASHDNSGGRDPRDLVVQNSRHSDDVAVEFQIGFDVVGNGKTSKRGVEVVYRYDGRTRRFVIPSHLSICAPASVKCSPEGE</sequence>
<gene>
    <name evidence="2" type="ORF">ACTOB_005518</name>
</gene>
<evidence type="ECO:0000313" key="2">
    <source>
        <dbReference type="EMBL" id="WIM93537.1"/>
    </source>
</evidence>
<protein>
    <submittedName>
        <fullName evidence="2">Uncharacterized protein</fullName>
    </submittedName>
</protein>
<accession>A0ABY8W992</accession>
<feature type="region of interest" description="Disordered" evidence="1">
    <location>
        <begin position="149"/>
        <end position="174"/>
    </location>
</feature>
<dbReference type="RefSeq" id="WP_284914745.1">
    <property type="nucleotide sequence ID" value="NZ_CP126980.1"/>
</dbReference>
<evidence type="ECO:0000256" key="1">
    <source>
        <dbReference type="SAM" id="MobiDB-lite"/>
    </source>
</evidence>
<feature type="region of interest" description="Disordered" evidence="1">
    <location>
        <begin position="1"/>
        <end position="21"/>
    </location>
</feature>
<keyword evidence="3" id="KW-1185">Reference proteome</keyword>
<proteinExistence type="predicted"/>
<name>A0ABY8W992_9ACTN</name>
<organism evidence="2 3">
    <name type="scientific">Actinoplanes oblitus</name>
    <dbReference type="NCBI Taxonomy" id="3040509"/>
    <lineage>
        <taxon>Bacteria</taxon>
        <taxon>Bacillati</taxon>
        <taxon>Actinomycetota</taxon>
        <taxon>Actinomycetes</taxon>
        <taxon>Micromonosporales</taxon>
        <taxon>Micromonosporaceae</taxon>
        <taxon>Actinoplanes</taxon>
    </lineage>
</organism>
<dbReference type="Proteomes" id="UP001240150">
    <property type="component" value="Chromosome"/>
</dbReference>
<dbReference type="EMBL" id="CP126980">
    <property type="protein sequence ID" value="WIM93537.1"/>
    <property type="molecule type" value="Genomic_DNA"/>
</dbReference>